<reference evidence="3 4" key="1">
    <citation type="journal article" date="2020" name="Mol. Biol. Evol.">
        <title>Distinct Expression and Methylation Patterns for Genes with Different Fates following a Single Whole-Genome Duplication in Flowering Plants.</title>
        <authorList>
            <person name="Shi T."/>
            <person name="Rahmani R.S."/>
            <person name="Gugger P.F."/>
            <person name="Wang M."/>
            <person name="Li H."/>
            <person name="Zhang Y."/>
            <person name="Li Z."/>
            <person name="Wang Q."/>
            <person name="Van de Peer Y."/>
            <person name="Marchal K."/>
            <person name="Chen J."/>
        </authorList>
    </citation>
    <scope>NUCLEOTIDE SEQUENCE [LARGE SCALE GENOMIC DNA]</scope>
    <source>
        <tissue evidence="3">Leaf</tissue>
    </source>
</reference>
<protein>
    <submittedName>
        <fullName evidence="3">Uncharacterized protein</fullName>
    </submittedName>
</protein>
<feature type="region of interest" description="Disordered" evidence="1">
    <location>
        <begin position="110"/>
        <end position="133"/>
    </location>
</feature>
<dbReference type="AlphaFoldDB" id="A0A822ZN67"/>
<feature type="compositionally biased region" description="Polar residues" evidence="1">
    <location>
        <begin position="115"/>
        <end position="129"/>
    </location>
</feature>
<comment type="caution">
    <text evidence="3">The sequence shown here is derived from an EMBL/GenBank/DDBJ whole genome shotgun (WGS) entry which is preliminary data.</text>
</comment>
<proteinExistence type="predicted"/>
<gene>
    <name evidence="3" type="ORF">HUJ06_017381</name>
</gene>
<feature type="chain" id="PRO_5033007282" evidence="2">
    <location>
        <begin position="29"/>
        <end position="215"/>
    </location>
</feature>
<evidence type="ECO:0000256" key="1">
    <source>
        <dbReference type="SAM" id="MobiDB-lite"/>
    </source>
</evidence>
<sequence length="215" mass="22946">MGIQVRGFGGLWAAWGGLLGILSNRCQSMIASIRKPTVVLLSPPPYRSAIGHHCSPISSPTPQFQNPPPVTNGSPTTVLVLQVTTTPTLHERTALLPFCRRMLVASPTLRKRSVQNDNANANKQRSSASDEQEDADVLYIALPVLVTSNGRNGPVLTDSNDDSEDGSGGWICRCTDPCTGLLSLVSGYSETAIQADPNKLLPPQDPHAHQSTDAI</sequence>
<evidence type="ECO:0000256" key="2">
    <source>
        <dbReference type="SAM" id="SignalP"/>
    </source>
</evidence>
<evidence type="ECO:0000313" key="3">
    <source>
        <dbReference type="EMBL" id="DAD47444.1"/>
    </source>
</evidence>
<keyword evidence="2" id="KW-0732">Signal</keyword>
<organism evidence="3 4">
    <name type="scientific">Nelumbo nucifera</name>
    <name type="common">Sacred lotus</name>
    <dbReference type="NCBI Taxonomy" id="4432"/>
    <lineage>
        <taxon>Eukaryota</taxon>
        <taxon>Viridiplantae</taxon>
        <taxon>Streptophyta</taxon>
        <taxon>Embryophyta</taxon>
        <taxon>Tracheophyta</taxon>
        <taxon>Spermatophyta</taxon>
        <taxon>Magnoliopsida</taxon>
        <taxon>Proteales</taxon>
        <taxon>Nelumbonaceae</taxon>
        <taxon>Nelumbo</taxon>
    </lineage>
</organism>
<name>A0A822ZN67_NELNU</name>
<evidence type="ECO:0000313" key="4">
    <source>
        <dbReference type="Proteomes" id="UP000607653"/>
    </source>
</evidence>
<feature type="compositionally biased region" description="Basic and acidic residues" evidence="1">
    <location>
        <begin position="206"/>
        <end position="215"/>
    </location>
</feature>
<dbReference type="EMBL" id="DUZY01000008">
    <property type="protein sequence ID" value="DAD47444.1"/>
    <property type="molecule type" value="Genomic_DNA"/>
</dbReference>
<dbReference type="Proteomes" id="UP000607653">
    <property type="component" value="Unassembled WGS sequence"/>
</dbReference>
<feature type="region of interest" description="Disordered" evidence="1">
    <location>
        <begin position="196"/>
        <end position="215"/>
    </location>
</feature>
<feature type="signal peptide" evidence="2">
    <location>
        <begin position="1"/>
        <end position="28"/>
    </location>
</feature>
<accession>A0A822ZN67</accession>
<keyword evidence="4" id="KW-1185">Reference proteome</keyword>